<dbReference type="GO" id="GO:0005829">
    <property type="term" value="C:cytosol"/>
    <property type="evidence" value="ECO:0007669"/>
    <property type="project" value="TreeGrafter"/>
</dbReference>
<dbReference type="PANTHER" id="PTHR42881:SF13">
    <property type="entry name" value="PROLYL ENDOPEPTIDASE"/>
    <property type="match status" value="1"/>
</dbReference>
<keyword evidence="1" id="KW-0645">Protease</keyword>
<dbReference type="SUPFAM" id="SSF50993">
    <property type="entry name" value="Peptidase/esterase 'gauge' domain"/>
    <property type="match status" value="1"/>
</dbReference>
<gene>
    <name evidence="6" type="ORF">B0T45_02760</name>
</gene>
<dbReference type="GO" id="GO:0006508">
    <property type="term" value="P:proteolysis"/>
    <property type="evidence" value="ECO:0007669"/>
    <property type="project" value="UniProtKB-KW"/>
</dbReference>
<proteinExistence type="predicted"/>
<evidence type="ECO:0000259" key="5">
    <source>
        <dbReference type="Pfam" id="PF02897"/>
    </source>
</evidence>
<evidence type="ECO:0000256" key="1">
    <source>
        <dbReference type="ARBA" id="ARBA00022670"/>
    </source>
</evidence>
<dbReference type="Gene3D" id="2.130.10.120">
    <property type="entry name" value="Prolyl oligopeptidase, N-terminal domain"/>
    <property type="match status" value="1"/>
</dbReference>
<organism evidence="6 7">
    <name type="scientific">Chromobacterium haemolyticum</name>
    <dbReference type="NCBI Taxonomy" id="394935"/>
    <lineage>
        <taxon>Bacteria</taxon>
        <taxon>Pseudomonadati</taxon>
        <taxon>Pseudomonadota</taxon>
        <taxon>Betaproteobacteria</taxon>
        <taxon>Neisseriales</taxon>
        <taxon>Chromobacteriaceae</taxon>
        <taxon>Chromobacterium</taxon>
    </lineage>
</organism>
<dbReference type="Pfam" id="PF02897">
    <property type="entry name" value="Peptidase_S9_N"/>
    <property type="match status" value="2"/>
</dbReference>
<dbReference type="PRINTS" id="PR00862">
    <property type="entry name" value="PROLIGOPTASE"/>
</dbReference>
<dbReference type="Pfam" id="PF00326">
    <property type="entry name" value="Peptidase_S9"/>
    <property type="match status" value="1"/>
</dbReference>
<dbReference type="InterPro" id="IPR002470">
    <property type="entry name" value="Peptidase_S9A"/>
</dbReference>
<dbReference type="InterPro" id="IPR023302">
    <property type="entry name" value="Pept_S9A_N"/>
</dbReference>
<dbReference type="EMBL" id="MUKV01000002">
    <property type="protein sequence ID" value="OQS43795.1"/>
    <property type="molecule type" value="Genomic_DNA"/>
</dbReference>
<evidence type="ECO:0000256" key="3">
    <source>
        <dbReference type="ARBA" id="ARBA00022825"/>
    </source>
</evidence>
<dbReference type="RefSeq" id="WP_081554595.1">
    <property type="nucleotide sequence ID" value="NZ_MUKV01000002.1"/>
</dbReference>
<feature type="domain" description="Peptidase S9 prolyl oligopeptidase catalytic" evidence="4">
    <location>
        <begin position="474"/>
        <end position="676"/>
    </location>
</feature>
<sequence>MSDYNAPDPHAWLENLDDPAAAEWVAEQNARAQARLDADPRFAGLRDEILAHLRDTRQIPFCAEHDGWLYNFHQDEAHPRGIYRRTTLAAYRAVEQDWQIVLDIDALAEAADEDWYLDGVSHCTLAPLQAMVHLTAGGGDAGIAREYDLAAGAWRADGFSFPEGKSHVAWRDPDSAWVCPGWPGAPLTRSGYPREVWLVERGEEGRHAWSQVFAAGEDAMMVAAWRFLDADGATLDLIECSDSFYSKTYHLIDEALDVHALSLPAKAELEAYLHGDLIVKLAEDWDAAGTRYPAGALLAVALAPLRQGRIAAQLLVAPQPRLAVESVETTRASVVVNLLDQVKSRLLAFDKVDGLWRERALPTPSGGVIEFADQPWNSDILCYSFSDFLTPTGLYRLDVASGAQECLRRQPEAFDPADFIAEQWQARAPDGESIPYFVVRRRDAPLDGSTPTLLYGYGGFEVPMMPYYVENFGPHWLQRGGAFALACIRGGGEFGPGWHQAAQGVNRQVSFDDFIAVAEDMVARGLTAPARLGIEGGSNGGLLVGACMTQRPELFGAVVCEVPLLDMLRYTELLAGASWIDEYGDPDDPAQRPALAAYSPYHRLRGDLAYPLALFTTSAKDDRVHPAHARKMVARMRELGHDALLLETEAGGHSGNAGQEQTAQELARVLVYLYQRLMD</sequence>
<evidence type="ECO:0000259" key="4">
    <source>
        <dbReference type="Pfam" id="PF00326"/>
    </source>
</evidence>
<dbReference type="SUPFAM" id="SSF53474">
    <property type="entry name" value="alpha/beta-Hydrolases"/>
    <property type="match status" value="1"/>
</dbReference>
<name>A0A1W0D9U5_9NEIS</name>
<comment type="caution">
    <text evidence="6">The sequence shown here is derived from an EMBL/GenBank/DDBJ whole genome shotgun (WGS) entry which is preliminary data.</text>
</comment>
<protein>
    <submittedName>
        <fullName evidence="6">Peptidase S9</fullName>
    </submittedName>
</protein>
<keyword evidence="2" id="KW-0378">Hydrolase</keyword>
<evidence type="ECO:0000256" key="2">
    <source>
        <dbReference type="ARBA" id="ARBA00022801"/>
    </source>
</evidence>
<dbReference type="InterPro" id="IPR029058">
    <property type="entry name" value="AB_hydrolase_fold"/>
</dbReference>
<reference evidence="6 7" key="1">
    <citation type="submission" date="2017-02" db="EMBL/GenBank/DDBJ databases">
        <title>Chromobacterium haemolyticum H5244.</title>
        <authorList>
            <person name="Gulvik C.A."/>
        </authorList>
    </citation>
    <scope>NUCLEOTIDE SEQUENCE [LARGE SCALE GENOMIC DNA]</scope>
    <source>
        <strain evidence="6 7">H5244</strain>
    </source>
</reference>
<dbReference type="AlphaFoldDB" id="A0A1W0D9U5"/>
<accession>A0A1W0D9U5</accession>
<evidence type="ECO:0000313" key="7">
    <source>
        <dbReference type="Proteomes" id="UP000192721"/>
    </source>
</evidence>
<dbReference type="InterPro" id="IPR001375">
    <property type="entry name" value="Peptidase_S9_cat"/>
</dbReference>
<evidence type="ECO:0000313" key="6">
    <source>
        <dbReference type="EMBL" id="OQS43795.1"/>
    </source>
</evidence>
<feature type="domain" description="Peptidase S9A N-terminal" evidence="5">
    <location>
        <begin position="5"/>
        <end position="172"/>
    </location>
</feature>
<dbReference type="Proteomes" id="UP000192721">
    <property type="component" value="Unassembled WGS sequence"/>
</dbReference>
<feature type="domain" description="Peptidase S9A N-terminal" evidence="5">
    <location>
        <begin position="315"/>
        <end position="409"/>
    </location>
</feature>
<dbReference type="PANTHER" id="PTHR42881">
    <property type="entry name" value="PROLYL ENDOPEPTIDASE"/>
    <property type="match status" value="1"/>
</dbReference>
<dbReference type="GO" id="GO:0070012">
    <property type="term" value="F:oligopeptidase activity"/>
    <property type="evidence" value="ECO:0007669"/>
    <property type="project" value="TreeGrafter"/>
</dbReference>
<keyword evidence="3" id="KW-0720">Serine protease</keyword>
<dbReference type="Gene3D" id="3.40.50.1820">
    <property type="entry name" value="alpha/beta hydrolase"/>
    <property type="match status" value="1"/>
</dbReference>
<dbReference type="InterPro" id="IPR051167">
    <property type="entry name" value="Prolyl_oligopep/macrocyclase"/>
</dbReference>
<dbReference type="GO" id="GO:0004252">
    <property type="term" value="F:serine-type endopeptidase activity"/>
    <property type="evidence" value="ECO:0007669"/>
    <property type="project" value="InterPro"/>
</dbReference>